<feature type="compositionally biased region" description="Polar residues" evidence="1">
    <location>
        <begin position="548"/>
        <end position="565"/>
    </location>
</feature>
<name>A0A6J6R8Q1_9ZZZZ</name>
<gene>
    <name evidence="2" type="ORF">UFOPK2659_00604</name>
</gene>
<evidence type="ECO:0000313" key="2">
    <source>
        <dbReference type="EMBL" id="CAB4720350.1"/>
    </source>
</evidence>
<reference evidence="2" key="1">
    <citation type="submission" date="2020-05" db="EMBL/GenBank/DDBJ databases">
        <authorList>
            <person name="Chiriac C."/>
            <person name="Salcher M."/>
            <person name="Ghai R."/>
            <person name="Kavagutti S V."/>
        </authorList>
    </citation>
    <scope>NUCLEOTIDE SEQUENCE</scope>
</reference>
<dbReference type="EMBL" id="CAEZYJ010000070">
    <property type="protein sequence ID" value="CAB4720350.1"/>
    <property type="molecule type" value="Genomic_DNA"/>
</dbReference>
<dbReference type="AlphaFoldDB" id="A0A6J6R8Q1"/>
<protein>
    <submittedName>
        <fullName evidence="2">Unannotated protein</fullName>
    </submittedName>
</protein>
<organism evidence="2">
    <name type="scientific">freshwater metagenome</name>
    <dbReference type="NCBI Taxonomy" id="449393"/>
    <lineage>
        <taxon>unclassified sequences</taxon>
        <taxon>metagenomes</taxon>
        <taxon>ecological metagenomes</taxon>
    </lineage>
</organism>
<accession>A0A6J6R8Q1</accession>
<evidence type="ECO:0000256" key="1">
    <source>
        <dbReference type="SAM" id="MobiDB-lite"/>
    </source>
</evidence>
<feature type="region of interest" description="Disordered" evidence="1">
    <location>
        <begin position="548"/>
        <end position="568"/>
    </location>
</feature>
<proteinExistence type="predicted"/>
<sequence>MGVSLRKVKISPLANMLGRMRSGLTLRATLMAAAIFFAFMPSASQADVSPTKPSVDAAFGDKIARAAAEVPSIGSGFSESYPTPDFSLSALRGSIPVAAGKQGQGDHPLCASATDPHCANVHIIKADLIIPPCYSDADRICVEGLEVGAEGKPLEKAVLDHELKTNKTPADAKLGLPAGGSASIWNAPSLSHQGNALSYAVIVTQGYKLDKKIAASSQKFEPWSFNATVIPVNMKKGKYCGFEIFEIEKDSYFGEVNTSSRMAGDGCDFNIPYRECILTEQGFCAAPAQFLPNTRVALTLRMDSKVTGWLFGRMKDVDVAITSLDANNNKLRVEATSVNLLSGTGWVAKKDLIKYSDLYELEKKRWFSGDGKFEDYLAAPGRRWGDMSVGDFDTFKAWEQLIKPNPEDNWRWNFGSNIDKSKRNCEGQTGTDKLIGLVTTNAPIYASGAPAFADGSLSYKVAGLHFKADGTLFKGSYDLAIRSDFARCLYGFSNAPIRASVSVLSSDGSTQNVATELVTEKNGWMTLSAKNFTFSAPTIKVKLVQDNPVSTTPSQSDKPVSTAPSEQAAPVTKTMIKVKIINCVKGKTTKKVSGSNPKCPTGYKQR</sequence>